<keyword evidence="4" id="KW-0804">Transcription</keyword>
<reference evidence="5 6" key="1">
    <citation type="submission" date="2016-04" db="EMBL/GenBank/DDBJ databases">
        <title>Draft genome sequence of Aeribacillus pallidus 8m3 from petroleum reservoir.</title>
        <authorList>
            <person name="Poltaraus A.B."/>
            <person name="Nazina T.N."/>
            <person name="Tourova T.P."/>
            <person name="Malakho S.M."/>
            <person name="Korshunova A.V."/>
            <person name="Sokolova D.S."/>
        </authorList>
    </citation>
    <scope>NUCLEOTIDE SEQUENCE [LARGE SCALE GENOMIC DNA]</scope>
    <source>
        <strain evidence="5 6">8m3</strain>
    </source>
</reference>
<keyword evidence="3" id="KW-0238">DNA-binding</keyword>
<dbReference type="STRING" id="33936.AZI98_05530"/>
<dbReference type="SUPFAM" id="SSF53850">
    <property type="entry name" value="Periplasmic binding protein-like II"/>
    <property type="match status" value="1"/>
</dbReference>
<dbReference type="Proteomes" id="UP000076476">
    <property type="component" value="Unassembled WGS sequence"/>
</dbReference>
<organism evidence="5 6">
    <name type="scientific">Aeribacillus pallidus</name>
    <dbReference type="NCBI Taxonomy" id="33936"/>
    <lineage>
        <taxon>Bacteria</taxon>
        <taxon>Bacillati</taxon>
        <taxon>Bacillota</taxon>
        <taxon>Bacilli</taxon>
        <taxon>Bacillales</taxon>
        <taxon>Bacillaceae</taxon>
        <taxon>Aeribacillus</taxon>
    </lineage>
</organism>
<dbReference type="PANTHER" id="PTHR30126">
    <property type="entry name" value="HTH-TYPE TRANSCRIPTIONAL REGULATOR"/>
    <property type="match status" value="1"/>
</dbReference>
<dbReference type="PRINTS" id="PR00039">
    <property type="entry name" value="HTHLYSR"/>
</dbReference>
<dbReference type="PANTHER" id="PTHR30126:SF64">
    <property type="entry name" value="HTH-TYPE TRANSCRIPTIONAL REGULATOR CITR"/>
    <property type="match status" value="1"/>
</dbReference>
<accession>A0A165YFM4</accession>
<dbReference type="InterPro" id="IPR036390">
    <property type="entry name" value="WH_DNA-bd_sf"/>
</dbReference>
<evidence type="ECO:0000256" key="4">
    <source>
        <dbReference type="ARBA" id="ARBA00023163"/>
    </source>
</evidence>
<keyword evidence="2" id="KW-0805">Transcription regulation</keyword>
<dbReference type="SUPFAM" id="SSF46785">
    <property type="entry name" value="Winged helix' DNA-binding domain"/>
    <property type="match status" value="1"/>
</dbReference>
<dbReference type="Gene3D" id="3.40.190.290">
    <property type="match status" value="1"/>
</dbReference>
<dbReference type="Pfam" id="PF03466">
    <property type="entry name" value="LysR_substrate"/>
    <property type="match status" value="1"/>
</dbReference>
<dbReference type="EMBL" id="LWBR01000013">
    <property type="protein sequence ID" value="KZN97025.1"/>
    <property type="molecule type" value="Genomic_DNA"/>
</dbReference>
<dbReference type="InterPro" id="IPR036388">
    <property type="entry name" value="WH-like_DNA-bd_sf"/>
</dbReference>
<evidence type="ECO:0000256" key="3">
    <source>
        <dbReference type="ARBA" id="ARBA00023125"/>
    </source>
</evidence>
<proteinExistence type="inferred from homology"/>
<dbReference type="CDD" id="cd05466">
    <property type="entry name" value="PBP2_LTTR_substrate"/>
    <property type="match status" value="1"/>
</dbReference>
<comment type="caution">
    <text evidence="5">The sequence shown here is derived from an EMBL/GenBank/DDBJ whole genome shotgun (WGS) entry which is preliminary data.</text>
</comment>
<protein>
    <submittedName>
        <fullName evidence="5">Uncharacterized protein</fullName>
    </submittedName>
</protein>
<evidence type="ECO:0000313" key="6">
    <source>
        <dbReference type="Proteomes" id="UP000076476"/>
    </source>
</evidence>
<dbReference type="InterPro" id="IPR005119">
    <property type="entry name" value="LysR_subst-bd"/>
</dbReference>
<dbReference type="AlphaFoldDB" id="A0A165YFM4"/>
<gene>
    <name evidence="5" type="ORF">AZI98_05530</name>
</gene>
<dbReference type="Pfam" id="PF00126">
    <property type="entry name" value="HTH_1"/>
    <property type="match status" value="1"/>
</dbReference>
<dbReference type="Gene3D" id="1.10.10.10">
    <property type="entry name" value="Winged helix-like DNA-binding domain superfamily/Winged helix DNA-binding domain"/>
    <property type="match status" value="1"/>
</dbReference>
<dbReference type="GO" id="GO:0003700">
    <property type="term" value="F:DNA-binding transcription factor activity"/>
    <property type="evidence" value="ECO:0007669"/>
    <property type="project" value="InterPro"/>
</dbReference>
<dbReference type="InterPro" id="IPR000847">
    <property type="entry name" value="LysR_HTH_N"/>
</dbReference>
<evidence type="ECO:0000256" key="1">
    <source>
        <dbReference type="ARBA" id="ARBA00009437"/>
    </source>
</evidence>
<sequence>MDFESLYSFLMVARTKSISKAAKQMHVTQPTLSARIRKLEEGLGFSLIERNWEGVRLTEKGRYFLPYVAQFLQDFSNALTVCHEFKVSYKEVIDIKKIYIGIDSWLVPLFVQHILAEFQYDPEIEFKILSLPTETIITLIENEAVMIGIFYTEEQKSVFNSLPLIEDEMVLLYCSNNSFKIENDLSNISLLKNKPFLLFDNPVLVYHSNITSQIIQQLEIAKFHIIDDMNVMINLVAGDYGYTIIPKSSITQFFDQIHQGRIPVRLVDIGTNKIPKIHIQIAYLKANGASIPVEKISYNVYRRVVDFKQTMKKNE</sequence>
<dbReference type="PROSITE" id="PS50931">
    <property type="entry name" value="HTH_LYSR"/>
    <property type="match status" value="1"/>
</dbReference>
<keyword evidence="6" id="KW-1185">Reference proteome</keyword>
<name>A0A165YFM4_9BACI</name>
<dbReference type="OrthoDB" id="107670at2"/>
<evidence type="ECO:0000313" key="5">
    <source>
        <dbReference type="EMBL" id="KZN97025.1"/>
    </source>
</evidence>
<comment type="similarity">
    <text evidence="1">Belongs to the LysR transcriptional regulatory family.</text>
</comment>
<dbReference type="FunFam" id="1.10.10.10:FF:000001">
    <property type="entry name" value="LysR family transcriptional regulator"/>
    <property type="match status" value="1"/>
</dbReference>
<dbReference type="GO" id="GO:0000976">
    <property type="term" value="F:transcription cis-regulatory region binding"/>
    <property type="evidence" value="ECO:0007669"/>
    <property type="project" value="TreeGrafter"/>
</dbReference>
<dbReference type="RefSeq" id="WP_063387283.1">
    <property type="nucleotide sequence ID" value="NZ_LWBR01000013.1"/>
</dbReference>
<evidence type="ECO:0000256" key="2">
    <source>
        <dbReference type="ARBA" id="ARBA00023015"/>
    </source>
</evidence>